<evidence type="ECO:0000313" key="2">
    <source>
        <dbReference type="Proteomes" id="UP000215335"/>
    </source>
</evidence>
<organism evidence="1 2">
    <name type="scientific">Trichomalopsis sarcophagae</name>
    <dbReference type="NCBI Taxonomy" id="543379"/>
    <lineage>
        <taxon>Eukaryota</taxon>
        <taxon>Metazoa</taxon>
        <taxon>Ecdysozoa</taxon>
        <taxon>Arthropoda</taxon>
        <taxon>Hexapoda</taxon>
        <taxon>Insecta</taxon>
        <taxon>Pterygota</taxon>
        <taxon>Neoptera</taxon>
        <taxon>Endopterygota</taxon>
        <taxon>Hymenoptera</taxon>
        <taxon>Apocrita</taxon>
        <taxon>Proctotrupomorpha</taxon>
        <taxon>Chalcidoidea</taxon>
        <taxon>Pteromalidae</taxon>
        <taxon>Pteromalinae</taxon>
        <taxon>Trichomalopsis</taxon>
    </lineage>
</organism>
<accession>A0A232FNG6</accession>
<dbReference type="EMBL" id="NNAY01000016">
    <property type="protein sequence ID" value="OXU31917.1"/>
    <property type="molecule type" value="Genomic_DNA"/>
</dbReference>
<comment type="caution">
    <text evidence="1">The sequence shown here is derived from an EMBL/GenBank/DDBJ whole genome shotgun (WGS) entry which is preliminary data.</text>
</comment>
<name>A0A232FNG6_9HYME</name>
<dbReference type="AlphaFoldDB" id="A0A232FNG6"/>
<dbReference type="Proteomes" id="UP000215335">
    <property type="component" value="Unassembled WGS sequence"/>
</dbReference>
<evidence type="ECO:0000313" key="1">
    <source>
        <dbReference type="EMBL" id="OXU31917.1"/>
    </source>
</evidence>
<gene>
    <name evidence="1" type="ORF">TSAR_008222</name>
</gene>
<protein>
    <submittedName>
        <fullName evidence="1">Uncharacterized protein</fullName>
    </submittedName>
</protein>
<proteinExistence type="predicted"/>
<reference evidence="1 2" key="1">
    <citation type="journal article" date="2017" name="Curr. Biol.">
        <title>The Evolution of Venom by Co-option of Single-Copy Genes.</title>
        <authorList>
            <person name="Martinson E.O."/>
            <person name="Mrinalini"/>
            <person name="Kelkar Y.D."/>
            <person name="Chang C.H."/>
            <person name="Werren J.H."/>
        </authorList>
    </citation>
    <scope>NUCLEOTIDE SEQUENCE [LARGE SCALE GENOMIC DNA]</scope>
    <source>
        <strain evidence="1 2">Alberta</strain>
        <tissue evidence="1">Whole body</tissue>
    </source>
</reference>
<keyword evidence="2" id="KW-1185">Reference proteome</keyword>
<sequence length="23" mass="2726">MHLKEFIQDVQNNFTLLPANHES</sequence>